<accession>A0A8S5QJX8</accession>
<feature type="region of interest" description="Disordered" evidence="1">
    <location>
        <begin position="22"/>
        <end position="84"/>
    </location>
</feature>
<feature type="compositionally biased region" description="Basic and acidic residues" evidence="1">
    <location>
        <begin position="47"/>
        <end position="65"/>
    </location>
</feature>
<evidence type="ECO:0000256" key="1">
    <source>
        <dbReference type="SAM" id="MobiDB-lite"/>
    </source>
</evidence>
<proteinExistence type="predicted"/>
<feature type="compositionally biased region" description="Low complexity" evidence="1">
    <location>
        <begin position="66"/>
        <end position="83"/>
    </location>
</feature>
<evidence type="ECO:0000313" key="2">
    <source>
        <dbReference type="EMBL" id="DAE19567.1"/>
    </source>
</evidence>
<sequence>MKITVEFANLNEFKQYMGVESPNLLTQASKETEDAPAPTGTVQEPQKATEDPAPKKNTKKVEKAAPAEAEPAPESADDAAPAEVTEDFRITVRKQLAALNKKRGYNRAAELINEQTGKGKLTEVALADLPKLMEAAKEETDAD</sequence>
<organism evidence="2">
    <name type="scientific">Siphoviridae sp. ct0hG5</name>
    <dbReference type="NCBI Taxonomy" id="2826269"/>
    <lineage>
        <taxon>Viruses</taxon>
        <taxon>Duplodnaviria</taxon>
        <taxon>Heunggongvirae</taxon>
        <taxon>Uroviricota</taxon>
        <taxon>Caudoviricetes</taxon>
    </lineage>
</organism>
<name>A0A8S5QJX8_9CAUD</name>
<dbReference type="EMBL" id="BK015677">
    <property type="protein sequence ID" value="DAE19567.1"/>
    <property type="molecule type" value="Genomic_DNA"/>
</dbReference>
<reference evidence="2" key="1">
    <citation type="journal article" date="2021" name="Proc. Natl. Acad. Sci. U.S.A.">
        <title>A Catalog of Tens of Thousands of Viruses from Human Metagenomes Reveals Hidden Associations with Chronic Diseases.</title>
        <authorList>
            <person name="Tisza M.J."/>
            <person name="Buck C.B."/>
        </authorList>
    </citation>
    <scope>NUCLEOTIDE SEQUENCE</scope>
    <source>
        <strain evidence="2">Ct0hG5</strain>
    </source>
</reference>
<protein>
    <submittedName>
        <fullName evidence="2">Uncharacterized protein</fullName>
    </submittedName>
</protein>